<keyword evidence="6 15" id="KW-0560">Oxidoreductase</keyword>
<evidence type="ECO:0000313" key="16">
    <source>
        <dbReference type="Proteomes" id="UP000016895"/>
    </source>
</evidence>
<evidence type="ECO:0000256" key="11">
    <source>
        <dbReference type="ARBA" id="ARBA00052183"/>
    </source>
</evidence>
<comment type="cofactor">
    <cofactor evidence="1">
        <name>FAD</name>
        <dbReference type="ChEBI" id="CHEBI:57692"/>
    </cofactor>
</comment>
<evidence type="ECO:0000256" key="3">
    <source>
        <dbReference type="ARBA" id="ARBA00022630"/>
    </source>
</evidence>
<dbReference type="STRING" id="28173.VIBNI_A2585"/>
<dbReference type="KEGG" id="vni:VIBNI_A2585"/>
<dbReference type="Gene3D" id="3.50.50.60">
    <property type="entry name" value="FAD/NAD(P)-binding domain"/>
    <property type="match status" value="1"/>
</dbReference>
<protein>
    <recommendedName>
        <fullName evidence="14">4-hydroxybenzoate brominase (decarboxylating)</fullName>
        <ecNumber evidence="13">1.14.19.55</ecNumber>
    </recommendedName>
</protein>
<dbReference type="OrthoDB" id="9808980at2"/>
<dbReference type="InterPro" id="IPR000960">
    <property type="entry name" value="Flavin_mOase"/>
</dbReference>
<sequence length="483" mass="53854">MEAVAIIGGGPSGIVAARYIQSQGFKPEIYESHSCIGGQWAADNPKSGVWPTMRTNTARMVTRFSDLDHDADVPIFPRNDQIKQYLTRYLEHFGLARFVSLNTSLRSVDRLDNRWKLTFEGDQGIFSKQFDKVVIATGAFNRPNIPVIKGLDTFSGECGSVHAFHYKDPEFYRGKRVLIAGGNISSLEIASDLAMLGASKVITTMRRQRYIMPKLVAGVPVESYAFTRGGALFQEQASSEEWAQTTREFILTYSGNPAWYGAPEPDQDVRIAGTTGSQNYLNLVAEGRITCKPWIEKFSDNQVHFLDGSHEEIDGVIFGTGYSLDLEFFSDELKRDLEVDGMHITLADHTFSPKLPGMAFMGQWGQIGPYFPVLEQQARYIAYSWGKTVPIPEEQALIKACQACKENKGETLYQHLMAIKFARLNKSDPSGSVTPLVEELLNNHAVTGLTFRLAGTDALDNAYEQLLEESRLYGVKPTSLRND</sequence>
<evidence type="ECO:0000256" key="8">
    <source>
        <dbReference type="ARBA" id="ARBA00050583"/>
    </source>
</evidence>
<dbReference type="FunFam" id="3.50.50.60:FF:000023">
    <property type="entry name" value="Dimethylaniline monooxygenase [N-oxide-forming]"/>
    <property type="match status" value="1"/>
</dbReference>
<comment type="catalytic activity">
    <reaction evidence="7">
        <text>3-bromo-4-hydroxybenzoate + bromide + NADPH + O2 + 3 H(+) = 2,4-dibromophenol + CO2 + NADP(+) + 2 H2O</text>
        <dbReference type="Rhea" id="RHEA:56356"/>
        <dbReference type="ChEBI" id="CHEBI:15377"/>
        <dbReference type="ChEBI" id="CHEBI:15378"/>
        <dbReference type="ChEBI" id="CHEBI:15379"/>
        <dbReference type="ChEBI" id="CHEBI:15858"/>
        <dbReference type="ChEBI" id="CHEBI:16526"/>
        <dbReference type="ChEBI" id="CHEBI:34238"/>
        <dbReference type="ChEBI" id="CHEBI:57783"/>
        <dbReference type="ChEBI" id="CHEBI:58349"/>
        <dbReference type="ChEBI" id="CHEBI:140203"/>
    </reaction>
    <physiologicalReaction direction="left-to-right" evidence="7">
        <dbReference type="Rhea" id="RHEA:56357"/>
    </physiologicalReaction>
</comment>
<keyword evidence="16" id="KW-1185">Reference proteome</keyword>
<evidence type="ECO:0000256" key="5">
    <source>
        <dbReference type="ARBA" id="ARBA00022857"/>
    </source>
</evidence>
<evidence type="ECO:0000256" key="13">
    <source>
        <dbReference type="ARBA" id="ARBA00066870"/>
    </source>
</evidence>
<evidence type="ECO:0000256" key="12">
    <source>
        <dbReference type="ARBA" id="ARBA00052260"/>
    </source>
</evidence>
<dbReference type="PATRIC" id="fig|1260221.3.peg.2464"/>
<evidence type="ECO:0000256" key="7">
    <source>
        <dbReference type="ARBA" id="ARBA00050194"/>
    </source>
</evidence>
<dbReference type="PRINTS" id="PR00370">
    <property type="entry name" value="FMOXYGENASE"/>
</dbReference>
<evidence type="ECO:0000256" key="4">
    <source>
        <dbReference type="ARBA" id="ARBA00022827"/>
    </source>
</evidence>
<dbReference type="EC" id="1.14.19.55" evidence="13"/>
<dbReference type="PANTHER" id="PTHR23023">
    <property type="entry name" value="DIMETHYLANILINE MONOOXYGENASE"/>
    <property type="match status" value="1"/>
</dbReference>
<evidence type="ECO:0000256" key="14">
    <source>
        <dbReference type="ARBA" id="ARBA00069832"/>
    </source>
</evidence>
<dbReference type="GO" id="GO:0050660">
    <property type="term" value="F:flavin adenine dinucleotide binding"/>
    <property type="evidence" value="ECO:0007669"/>
    <property type="project" value="InterPro"/>
</dbReference>
<evidence type="ECO:0000256" key="6">
    <source>
        <dbReference type="ARBA" id="ARBA00023002"/>
    </source>
</evidence>
<dbReference type="InterPro" id="IPR036188">
    <property type="entry name" value="FAD/NAD-bd_sf"/>
</dbReference>
<comment type="catalytic activity">
    <reaction evidence="9">
        <text>bromide + 4-hydroxybenzoate + NADPH + O2 + 2 H(+) = 3-bromo-4-hydroxybenzoate + NADP(+) + 2 H2O</text>
        <dbReference type="Rhea" id="RHEA:56352"/>
        <dbReference type="ChEBI" id="CHEBI:15377"/>
        <dbReference type="ChEBI" id="CHEBI:15378"/>
        <dbReference type="ChEBI" id="CHEBI:15379"/>
        <dbReference type="ChEBI" id="CHEBI:15858"/>
        <dbReference type="ChEBI" id="CHEBI:17879"/>
        <dbReference type="ChEBI" id="CHEBI:57783"/>
        <dbReference type="ChEBI" id="CHEBI:58349"/>
        <dbReference type="ChEBI" id="CHEBI:140203"/>
    </reaction>
    <physiologicalReaction direction="left-to-right" evidence="9">
        <dbReference type="Rhea" id="RHEA:56353"/>
    </physiologicalReaction>
</comment>
<keyword evidence="5" id="KW-0521">NADP</keyword>
<dbReference type="Pfam" id="PF00743">
    <property type="entry name" value="FMO-like"/>
    <property type="match status" value="1"/>
</dbReference>
<dbReference type="InterPro" id="IPR050346">
    <property type="entry name" value="FMO-like"/>
</dbReference>
<evidence type="ECO:0000256" key="1">
    <source>
        <dbReference type="ARBA" id="ARBA00001974"/>
    </source>
</evidence>
<comment type="catalytic activity">
    <reaction evidence="12">
        <text>2 bromide + 4-hydroxybenzoate + 2 NADPH + 2 O2 + 5 H(+) = 2,4-dibromophenol + CO2 + 2 NADP(+) + 4 H2O</text>
        <dbReference type="Rhea" id="RHEA:56348"/>
        <dbReference type="ChEBI" id="CHEBI:15377"/>
        <dbReference type="ChEBI" id="CHEBI:15378"/>
        <dbReference type="ChEBI" id="CHEBI:15379"/>
        <dbReference type="ChEBI" id="CHEBI:15858"/>
        <dbReference type="ChEBI" id="CHEBI:16526"/>
        <dbReference type="ChEBI" id="CHEBI:17879"/>
        <dbReference type="ChEBI" id="CHEBI:34238"/>
        <dbReference type="ChEBI" id="CHEBI:57783"/>
        <dbReference type="ChEBI" id="CHEBI:58349"/>
        <dbReference type="EC" id="1.14.19.55"/>
    </reaction>
    <physiologicalReaction direction="left-to-right" evidence="12">
        <dbReference type="Rhea" id="RHEA:56349"/>
    </physiologicalReaction>
</comment>
<comment type="catalytic activity">
    <reaction evidence="10">
        <text>3,4-dihydroxybenzoate + bromide + NADPH + O2 + 2 H(+) = 3-bromo-4,5-dihydroxybenzoate + NADP(+) + 2 H2O</text>
        <dbReference type="Rhea" id="RHEA:56372"/>
        <dbReference type="ChEBI" id="CHEBI:15377"/>
        <dbReference type="ChEBI" id="CHEBI:15378"/>
        <dbReference type="ChEBI" id="CHEBI:15379"/>
        <dbReference type="ChEBI" id="CHEBI:15858"/>
        <dbReference type="ChEBI" id="CHEBI:36241"/>
        <dbReference type="ChEBI" id="CHEBI:57783"/>
        <dbReference type="ChEBI" id="CHEBI:58349"/>
        <dbReference type="ChEBI" id="CHEBI:140211"/>
    </reaction>
    <physiologicalReaction direction="left-to-right" evidence="10">
        <dbReference type="Rhea" id="RHEA:56373"/>
    </physiologicalReaction>
</comment>
<dbReference type="AlphaFoldDB" id="U4KDP6"/>
<dbReference type="EMBL" id="FO203526">
    <property type="protein sequence ID" value="CCO58642.1"/>
    <property type="molecule type" value="Genomic_DNA"/>
</dbReference>
<proteinExistence type="inferred from homology"/>
<keyword evidence="3" id="KW-0285">Flavoprotein</keyword>
<comment type="catalytic activity">
    <reaction evidence="11">
        <text>3,4-dihydroxybenzoate + 2 bromide + 2 NADPH + 2 O2 + 5 H(+) = 3,5-dibromobenzene-1,2-diol + CO2 + 2 NADP(+) + 4 H2O</text>
        <dbReference type="Rhea" id="RHEA:56368"/>
        <dbReference type="ChEBI" id="CHEBI:15377"/>
        <dbReference type="ChEBI" id="CHEBI:15378"/>
        <dbReference type="ChEBI" id="CHEBI:15379"/>
        <dbReference type="ChEBI" id="CHEBI:15858"/>
        <dbReference type="ChEBI" id="CHEBI:16526"/>
        <dbReference type="ChEBI" id="CHEBI:36241"/>
        <dbReference type="ChEBI" id="CHEBI:57783"/>
        <dbReference type="ChEBI" id="CHEBI:58349"/>
        <dbReference type="ChEBI" id="CHEBI:140214"/>
        <dbReference type="EC" id="1.14.19.55"/>
    </reaction>
    <physiologicalReaction direction="left-to-right" evidence="11">
        <dbReference type="Rhea" id="RHEA:56369"/>
    </physiologicalReaction>
</comment>
<dbReference type="GO" id="GO:0004499">
    <property type="term" value="F:N,N-dimethylaniline monooxygenase activity"/>
    <property type="evidence" value="ECO:0007669"/>
    <property type="project" value="InterPro"/>
</dbReference>
<dbReference type="PIRSF" id="PIRSF000332">
    <property type="entry name" value="FMO"/>
    <property type="match status" value="1"/>
</dbReference>
<dbReference type="InterPro" id="IPR020946">
    <property type="entry name" value="Flavin_mOase-like"/>
</dbReference>
<gene>
    <name evidence="15" type="ORF">VIBNI_A2585</name>
</gene>
<evidence type="ECO:0000256" key="10">
    <source>
        <dbReference type="ARBA" id="ARBA00051726"/>
    </source>
</evidence>
<accession>U4KDP6</accession>
<dbReference type="GO" id="GO:0050661">
    <property type="term" value="F:NADP binding"/>
    <property type="evidence" value="ECO:0007669"/>
    <property type="project" value="InterPro"/>
</dbReference>
<dbReference type="Proteomes" id="UP000016895">
    <property type="component" value="Chromosome 1"/>
</dbReference>
<reference evidence="15 16" key="1">
    <citation type="journal article" date="2013" name="ISME J.">
        <title>Comparative genomics of pathogenic lineages of Vibrio nigripulchritudo identifies virulence-associated traits.</title>
        <authorList>
            <person name="Goudenege D."/>
            <person name="Labreuche Y."/>
            <person name="Krin E."/>
            <person name="Ansquer D."/>
            <person name="Mangenot S."/>
            <person name="Calteau A."/>
            <person name="Medigue C."/>
            <person name="Mazel D."/>
            <person name="Polz M.F."/>
            <person name="Le Roux F."/>
        </authorList>
    </citation>
    <scope>NUCLEOTIDE SEQUENCE [LARGE SCALE GENOMIC DNA]</scope>
    <source>
        <strain evidence="16">SnF1</strain>
    </source>
</reference>
<organism evidence="15 16">
    <name type="scientific">Vibrio nigripulchritudo</name>
    <dbReference type="NCBI Taxonomy" id="28173"/>
    <lineage>
        <taxon>Bacteria</taxon>
        <taxon>Pseudomonadati</taxon>
        <taxon>Pseudomonadota</taxon>
        <taxon>Gammaproteobacteria</taxon>
        <taxon>Vibrionales</taxon>
        <taxon>Vibrionaceae</taxon>
        <taxon>Vibrio</taxon>
    </lineage>
</organism>
<keyword evidence="4" id="KW-0274">FAD</keyword>
<dbReference type="SUPFAM" id="SSF51905">
    <property type="entry name" value="FAD/NAD(P)-binding domain"/>
    <property type="match status" value="1"/>
</dbReference>
<comment type="catalytic activity">
    <reaction evidence="8">
        <text>3-bromo-4,5-dihydroxybenzoate + bromide + NADPH + O2 + 3 H(+) = 3,5-dibromobenzene-1,2-diol + CO2 + NADP(+) + 2 H2O</text>
        <dbReference type="Rhea" id="RHEA:56376"/>
        <dbReference type="ChEBI" id="CHEBI:15377"/>
        <dbReference type="ChEBI" id="CHEBI:15378"/>
        <dbReference type="ChEBI" id="CHEBI:15379"/>
        <dbReference type="ChEBI" id="CHEBI:15858"/>
        <dbReference type="ChEBI" id="CHEBI:16526"/>
        <dbReference type="ChEBI" id="CHEBI:57783"/>
        <dbReference type="ChEBI" id="CHEBI:58349"/>
        <dbReference type="ChEBI" id="CHEBI:140211"/>
        <dbReference type="ChEBI" id="CHEBI:140214"/>
    </reaction>
    <physiologicalReaction direction="left-to-right" evidence="8">
        <dbReference type="Rhea" id="RHEA:56377"/>
    </physiologicalReaction>
</comment>
<name>U4KDP6_9VIBR</name>
<evidence type="ECO:0000256" key="9">
    <source>
        <dbReference type="ARBA" id="ARBA00051354"/>
    </source>
</evidence>
<evidence type="ECO:0000256" key="2">
    <source>
        <dbReference type="ARBA" id="ARBA00009183"/>
    </source>
</evidence>
<keyword evidence="15" id="KW-0503">Monooxygenase</keyword>
<evidence type="ECO:0000313" key="15">
    <source>
        <dbReference type="EMBL" id="CCO58642.1"/>
    </source>
</evidence>
<dbReference type="RefSeq" id="WP_022551337.1">
    <property type="nucleotide sequence ID" value="NC_022528.1"/>
</dbReference>
<comment type="similarity">
    <text evidence="2">Belongs to the FMO family.</text>
</comment>